<evidence type="ECO:0000313" key="6">
    <source>
        <dbReference type="Proteomes" id="UP000199064"/>
    </source>
</evidence>
<dbReference type="SUPFAM" id="SSF51735">
    <property type="entry name" value="NAD(P)-binding Rossmann-fold domains"/>
    <property type="match status" value="1"/>
</dbReference>
<dbReference type="RefSeq" id="WP_177175154.1">
    <property type="nucleotide sequence ID" value="NZ_FNSL01000002.1"/>
</dbReference>
<dbReference type="InterPro" id="IPR050988">
    <property type="entry name" value="Mannitol_DH/Oxidoreductase"/>
</dbReference>
<dbReference type="Gene3D" id="3.40.50.720">
    <property type="entry name" value="NAD(P)-binding Rossmann-like Domain"/>
    <property type="match status" value="1"/>
</dbReference>
<dbReference type="InterPro" id="IPR008927">
    <property type="entry name" value="6-PGluconate_DH-like_C_sf"/>
</dbReference>
<dbReference type="GO" id="GO:0019594">
    <property type="term" value="P:mannitol metabolic process"/>
    <property type="evidence" value="ECO:0007669"/>
    <property type="project" value="InterPro"/>
</dbReference>
<dbReference type="InterPro" id="IPR000669">
    <property type="entry name" value="Mannitol_DH"/>
</dbReference>
<evidence type="ECO:0000313" key="5">
    <source>
        <dbReference type="EMBL" id="SEC19576.1"/>
    </source>
</evidence>
<organism evidence="5 6">
    <name type="scientific">Nitratireductor aquibiodomus</name>
    <dbReference type="NCBI Taxonomy" id="204799"/>
    <lineage>
        <taxon>Bacteria</taxon>
        <taxon>Pseudomonadati</taxon>
        <taxon>Pseudomonadota</taxon>
        <taxon>Alphaproteobacteria</taxon>
        <taxon>Hyphomicrobiales</taxon>
        <taxon>Phyllobacteriaceae</taxon>
        <taxon>Nitratireductor</taxon>
    </lineage>
</organism>
<protein>
    <submittedName>
        <fullName evidence="5">Fructuronate reductase</fullName>
    </submittedName>
</protein>
<proteinExistence type="predicted"/>
<evidence type="ECO:0000256" key="2">
    <source>
        <dbReference type="ARBA" id="ARBA00023027"/>
    </source>
</evidence>
<dbReference type="Pfam" id="PF01232">
    <property type="entry name" value="Mannitol_dh"/>
    <property type="match status" value="1"/>
</dbReference>
<dbReference type="InterPro" id="IPR013118">
    <property type="entry name" value="Mannitol_DH_C"/>
</dbReference>
<dbReference type="InterPro" id="IPR036291">
    <property type="entry name" value="NAD(P)-bd_dom_sf"/>
</dbReference>
<keyword evidence="2" id="KW-0520">NAD</keyword>
<dbReference type="InterPro" id="IPR013131">
    <property type="entry name" value="Mannitol_DH_N"/>
</dbReference>
<dbReference type="Pfam" id="PF08125">
    <property type="entry name" value="Mannitol_dh_C"/>
    <property type="match status" value="1"/>
</dbReference>
<dbReference type="PROSITE" id="PS00974">
    <property type="entry name" value="MANNITOL_DHGENASE"/>
    <property type="match status" value="1"/>
</dbReference>
<gene>
    <name evidence="5" type="ORF">SAMN05216452_4105</name>
</gene>
<name>A0A1H4QIZ6_9HYPH</name>
<dbReference type="InterPro" id="IPR023027">
    <property type="entry name" value="Mannitol_DH_CS"/>
</dbReference>
<sequence>MAQRLNRSSLSHLAGAIQGPAYDPTQLVAGIVHIGIGAFHRAHQAAYVDACLAEGDASWGIVGVSLRNSAMRDALAPQDCLYTLAQRDGSGETLKVIGSVMKVLVAPEDPQSVLAAMSSPQTRIVTLTVTEKAYPRNADGTLDVQDRTVAADLANPDRPTGILGFLTEALSRRRADGIPPFTVLSCDNLPANGKTLHGLVTEFATLRDPELGRYIEQNVAFPSSMVDRIVPATTDDDRQRVAQALGVEDAWPVVTEPFMQWVVEDKFPMGRPAWEGHGVEMVADVAPFEEMKLRLLNGAHSAIAYAGQLLGHETVADAFADPVIHGFVKGLWRESAWTLSGDAGLKPDEYMARLADRFANPALRHRTAQIANDGSQKLPQRFINPLLERLDAGEDAPHLAAGVALWIAALADRGEPPAFTDPLDEALKAAIANTTSPADTVAAVLQAARFDSVDRYLPAVLEACQRISDHGVSATLAHYARGDIIQ</sequence>
<evidence type="ECO:0000259" key="4">
    <source>
        <dbReference type="Pfam" id="PF08125"/>
    </source>
</evidence>
<keyword evidence="6" id="KW-1185">Reference proteome</keyword>
<dbReference type="PRINTS" id="PR00084">
    <property type="entry name" value="MTLDHDRGNASE"/>
</dbReference>
<evidence type="ECO:0000259" key="3">
    <source>
        <dbReference type="Pfam" id="PF01232"/>
    </source>
</evidence>
<dbReference type="InterPro" id="IPR013328">
    <property type="entry name" value="6PGD_dom2"/>
</dbReference>
<dbReference type="EMBL" id="FNSL01000002">
    <property type="protein sequence ID" value="SEC19576.1"/>
    <property type="molecule type" value="Genomic_DNA"/>
</dbReference>
<dbReference type="PANTHER" id="PTHR43362">
    <property type="entry name" value="MANNITOL DEHYDROGENASE DSF1-RELATED"/>
    <property type="match status" value="1"/>
</dbReference>
<keyword evidence="1" id="KW-0560">Oxidoreductase</keyword>
<dbReference type="PANTHER" id="PTHR43362:SF1">
    <property type="entry name" value="MANNITOL DEHYDROGENASE 2-RELATED"/>
    <property type="match status" value="1"/>
</dbReference>
<dbReference type="SUPFAM" id="SSF48179">
    <property type="entry name" value="6-phosphogluconate dehydrogenase C-terminal domain-like"/>
    <property type="match status" value="1"/>
</dbReference>
<feature type="domain" description="Mannitol dehydrogenase N-terminal" evidence="3">
    <location>
        <begin position="30"/>
        <end position="276"/>
    </location>
</feature>
<reference evidence="6" key="1">
    <citation type="submission" date="2016-10" db="EMBL/GenBank/DDBJ databases">
        <authorList>
            <person name="Varghese N."/>
            <person name="Submissions S."/>
        </authorList>
    </citation>
    <scope>NUCLEOTIDE SEQUENCE [LARGE SCALE GENOMIC DNA]</scope>
    <source>
        <strain evidence="6">ES.061</strain>
    </source>
</reference>
<evidence type="ECO:0000256" key="1">
    <source>
        <dbReference type="ARBA" id="ARBA00023002"/>
    </source>
</evidence>
<dbReference type="GO" id="GO:0016616">
    <property type="term" value="F:oxidoreductase activity, acting on the CH-OH group of donors, NAD or NADP as acceptor"/>
    <property type="evidence" value="ECO:0007669"/>
    <property type="project" value="TreeGrafter"/>
</dbReference>
<dbReference type="Proteomes" id="UP000199064">
    <property type="component" value="Unassembled WGS sequence"/>
</dbReference>
<dbReference type="Gene3D" id="1.10.1040.10">
    <property type="entry name" value="N-(1-d-carboxylethyl)-l-norvaline Dehydrogenase, domain 2"/>
    <property type="match status" value="1"/>
</dbReference>
<feature type="domain" description="Mannitol dehydrogenase C-terminal" evidence="4">
    <location>
        <begin position="284"/>
        <end position="451"/>
    </location>
</feature>
<dbReference type="AlphaFoldDB" id="A0A1H4QIZ6"/>
<accession>A0A1H4QIZ6</accession>